<keyword evidence="2" id="KW-1185">Reference proteome</keyword>
<organism evidence="1 2">
    <name type="scientific">Paramagnetospirillum kuznetsovii</name>
    <dbReference type="NCBI Taxonomy" id="2053833"/>
    <lineage>
        <taxon>Bacteria</taxon>
        <taxon>Pseudomonadati</taxon>
        <taxon>Pseudomonadota</taxon>
        <taxon>Alphaproteobacteria</taxon>
        <taxon>Rhodospirillales</taxon>
        <taxon>Magnetospirillaceae</taxon>
        <taxon>Paramagnetospirillum</taxon>
    </lineage>
</organism>
<reference evidence="1 2" key="1">
    <citation type="submission" date="2017-11" db="EMBL/GenBank/DDBJ databases">
        <title>Draft genome sequence of magnetotactic bacterium Magnetospirillum kuznetsovii LBB-42.</title>
        <authorList>
            <person name="Grouzdev D.S."/>
            <person name="Rysina M.S."/>
            <person name="Baslerov R.V."/>
            <person name="Koziaeva V."/>
        </authorList>
    </citation>
    <scope>NUCLEOTIDE SEQUENCE [LARGE SCALE GENOMIC DNA]</scope>
    <source>
        <strain evidence="1 2">LBB-42</strain>
    </source>
</reference>
<sequence length="96" mass="10617">MTMTKATLDTLSSAYVASTVAGILSNLRGALTREEVRHRALPMVICTRMKNANGFFDMRSMGLTANELRAEWRKADHDAMAKQIVDLVYEKLGLAA</sequence>
<proteinExistence type="predicted"/>
<dbReference type="EMBL" id="PGTO01000017">
    <property type="protein sequence ID" value="RAU20764.1"/>
    <property type="molecule type" value="Genomic_DNA"/>
</dbReference>
<evidence type="ECO:0000313" key="2">
    <source>
        <dbReference type="Proteomes" id="UP000251075"/>
    </source>
</evidence>
<dbReference type="Proteomes" id="UP000251075">
    <property type="component" value="Unassembled WGS sequence"/>
</dbReference>
<name>A0A364NUK8_9PROT</name>
<gene>
    <name evidence="1" type="ORF">CU669_16925</name>
</gene>
<comment type="caution">
    <text evidence="1">The sequence shown here is derived from an EMBL/GenBank/DDBJ whole genome shotgun (WGS) entry which is preliminary data.</text>
</comment>
<protein>
    <submittedName>
        <fullName evidence="1">Uncharacterized protein</fullName>
    </submittedName>
</protein>
<dbReference type="AlphaFoldDB" id="A0A364NUK8"/>
<evidence type="ECO:0000313" key="1">
    <source>
        <dbReference type="EMBL" id="RAU20764.1"/>
    </source>
</evidence>
<accession>A0A364NUK8</accession>